<keyword evidence="2" id="KW-1185">Reference proteome</keyword>
<accession>A0A3N4GS33</accession>
<protein>
    <submittedName>
        <fullName evidence="1">Uncharacterized protein</fullName>
    </submittedName>
</protein>
<name>A0A3N4GS33_9ACTN</name>
<evidence type="ECO:0000313" key="2">
    <source>
        <dbReference type="Proteomes" id="UP000267536"/>
    </source>
</evidence>
<dbReference type="Proteomes" id="UP000267536">
    <property type="component" value="Unassembled WGS sequence"/>
</dbReference>
<proteinExistence type="predicted"/>
<dbReference type="OrthoDB" id="4641795at2"/>
<evidence type="ECO:0000313" key="1">
    <source>
        <dbReference type="EMBL" id="RPA65773.1"/>
    </source>
</evidence>
<dbReference type="RefSeq" id="WP_123925564.1">
    <property type="nucleotide sequence ID" value="NZ_JBPSDP010000012.1"/>
</dbReference>
<gene>
    <name evidence="1" type="ORF">EF294_03285</name>
</gene>
<organism evidence="1 2">
    <name type="scientific">Gordonia oryzae</name>
    <dbReference type="NCBI Taxonomy" id="2487349"/>
    <lineage>
        <taxon>Bacteria</taxon>
        <taxon>Bacillati</taxon>
        <taxon>Actinomycetota</taxon>
        <taxon>Actinomycetes</taxon>
        <taxon>Mycobacteriales</taxon>
        <taxon>Gordoniaceae</taxon>
        <taxon>Gordonia</taxon>
    </lineage>
</organism>
<reference evidence="1 2" key="1">
    <citation type="submission" date="2018-11" db="EMBL/GenBank/DDBJ databases">
        <title>Draft genome sequence of Gordonia sp. RS15-1S isolated from rice stems.</title>
        <authorList>
            <person name="Muangham S."/>
        </authorList>
    </citation>
    <scope>NUCLEOTIDE SEQUENCE [LARGE SCALE GENOMIC DNA]</scope>
    <source>
        <strain evidence="1 2">RS15-1S</strain>
    </source>
</reference>
<comment type="caution">
    <text evidence="1">The sequence shown here is derived from an EMBL/GenBank/DDBJ whole genome shotgun (WGS) entry which is preliminary data.</text>
</comment>
<dbReference type="AlphaFoldDB" id="A0A3N4GS33"/>
<dbReference type="EMBL" id="RKMH01000002">
    <property type="protein sequence ID" value="RPA65773.1"/>
    <property type="molecule type" value="Genomic_DNA"/>
</dbReference>
<sequence length="81" mass="9258">MSDPAVEAAWRAFGALWPDQGHFEFDFDSKDYALLTAREMAAPIRELHKPRGSGRFQECIECHTPWPCATARLVYTEEELS</sequence>